<keyword evidence="1" id="KW-0472">Membrane</keyword>
<dbReference type="STRING" id="656024.FsymDg_0374"/>
<proteinExistence type="predicted"/>
<evidence type="ECO:0000313" key="2">
    <source>
        <dbReference type="EMBL" id="AEH07936.1"/>
    </source>
</evidence>
<dbReference type="Pfam" id="PF10825">
    <property type="entry name" value="DUF2752"/>
    <property type="match status" value="1"/>
</dbReference>
<dbReference type="KEGG" id="fsy:FsymDg_0374"/>
<dbReference type="eggNOG" id="ENOG5033A4V">
    <property type="taxonomic scope" value="Bacteria"/>
</dbReference>
<feature type="transmembrane region" description="Helical" evidence="1">
    <location>
        <begin position="51"/>
        <end position="68"/>
    </location>
</feature>
<dbReference type="Proteomes" id="UP000001549">
    <property type="component" value="Chromosome"/>
</dbReference>
<organism evidence="2 3">
    <name type="scientific">Candidatus Protofrankia datiscae</name>
    <dbReference type="NCBI Taxonomy" id="2716812"/>
    <lineage>
        <taxon>Bacteria</taxon>
        <taxon>Bacillati</taxon>
        <taxon>Actinomycetota</taxon>
        <taxon>Actinomycetes</taxon>
        <taxon>Frankiales</taxon>
        <taxon>Frankiaceae</taxon>
        <taxon>Protofrankia</taxon>
    </lineage>
</organism>
<reference evidence="2 3" key="1">
    <citation type="submission" date="2011-05" db="EMBL/GenBank/DDBJ databases">
        <title>Complete sequence of chromosome of Frankia symbiont of Datisca glomerata.</title>
        <authorList>
            <consortium name="US DOE Joint Genome Institute"/>
            <person name="Lucas S."/>
            <person name="Han J."/>
            <person name="Lapidus A."/>
            <person name="Cheng J.-F."/>
            <person name="Goodwin L."/>
            <person name="Pitluck S."/>
            <person name="Peters L."/>
            <person name="Mikhailova N."/>
            <person name="Chertkov O."/>
            <person name="Teshima H."/>
            <person name="Han C."/>
            <person name="Tapia R."/>
            <person name="Land M."/>
            <person name="Hauser L."/>
            <person name="Kyrpides N."/>
            <person name="Ivanova N."/>
            <person name="Pagani I."/>
            <person name="Berry A."/>
            <person name="Pawlowski K."/>
            <person name="Persson T."/>
            <person name="Vanden Heuvel B."/>
            <person name="Benson D."/>
            <person name="Woyke T."/>
        </authorList>
    </citation>
    <scope>NUCLEOTIDE SEQUENCE [LARGE SCALE GENOMIC DNA]</scope>
    <source>
        <strain evidence="3">4085684</strain>
    </source>
</reference>
<dbReference type="EMBL" id="CP002801">
    <property type="protein sequence ID" value="AEH07936.1"/>
    <property type="molecule type" value="Genomic_DNA"/>
</dbReference>
<keyword evidence="1" id="KW-1133">Transmembrane helix</keyword>
<gene>
    <name evidence="2" type="ordered locus">FsymDg_0374</name>
</gene>
<keyword evidence="3" id="KW-1185">Reference proteome</keyword>
<dbReference type="AlphaFoldDB" id="F8B4J5"/>
<dbReference type="InterPro" id="IPR021215">
    <property type="entry name" value="DUF2752"/>
</dbReference>
<protein>
    <recommendedName>
        <fullName evidence="4">DUF2752 domain-containing protein</fullName>
    </recommendedName>
</protein>
<evidence type="ECO:0000313" key="3">
    <source>
        <dbReference type="Proteomes" id="UP000001549"/>
    </source>
</evidence>
<feature type="transmembrane region" description="Helical" evidence="1">
    <location>
        <begin position="109"/>
        <end position="129"/>
    </location>
</feature>
<evidence type="ECO:0000256" key="1">
    <source>
        <dbReference type="SAM" id="Phobius"/>
    </source>
</evidence>
<sequence length="174" mass="18485">MCLRRIFRRLGGPDTAGTASGPPESSPLGWVDAGVYRAGSRAITIGGWRRLILGASVCVLGVGYLAVADPHDPDVLMPICPTKLVTGFDCPACGGLRLVHDLLHGQLRAAAHDNLFMLLCSPVLVYLIWRQARAIGRGEHTRVPGSLAYGLAGAALVWTVVRNLPGWPLTPIST</sequence>
<keyword evidence="1" id="KW-0812">Transmembrane</keyword>
<name>F8B4J5_9ACTN</name>
<accession>F8B4J5</accession>
<feature type="transmembrane region" description="Helical" evidence="1">
    <location>
        <begin position="141"/>
        <end position="161"/>
    </location>
</feature>
<dbReference type="HOGENOM" id="CLU_098258_1_1_11"/>
<evidence type="ECO:0008006" key="4">
    <source>
        <dbReference type="Google" id="ProtNLM"/>
    </source>
</evidence>